<dbReference type="EMBL" id="CAJQZP010001208">
    <property type="protein sequence ID" value="CAG5030293.1"/>
    <property type="molecule type" value="Genomic_DNA"/>
</dbReference>
<evidence type="ECO:0000313" key="1">
    <source>
        <dbReference type="EMBL" id="CAG5030293.1"/>
    </source>
</evidence>
<organism evidence="1 2">
    <name type="scientific">Parnassius apollo</name>
    <name type="common">Apollo butterfly</name>
    <name type="synonym">Papilio apollo</name>
    <dbReference type="NCBI Taxonomy" id="110799"/>
    <lineage>
        <taxon>Eukaryota</taxon>
        <taxon>Metazoa</taxon>
        <taxon>Ecdysozoa</taxon>
        <taxon>Arthropoda</taxon>
        <taxon>Hexapoda</taxon>
        <taxon>Insecta</taxon>
        <taxon>Pterygota</taxon>
        <taxon>Neoptera</taxon>
        <taxon>Endopterygota</taxon>
        <taxon>Lepidoptera</taxon>
        <taxon>Glossata</taxon>
        <taxon>Ditrysia</taxon>
        <taxon>Papilionoidea</taxon>
        <taxon>Papilionidae</taxon>
        <taxon>Parnassiinae</taxon>
        <taxon>Parnassini</taxon>
        <taxon>Parnassius</taxon>
        <taxon>Parnassius</taxon>
    </lineage>
</organism>
<dbReference type="OrthoDB" id="1607513at2759"/>
<keyword evidence="2" id="KW-1185">Reference proteome</keyword>
<protein>
    <submittedName>
        <fullName evidence="1">(apollo) hypothetical protein</fullName>
    </submittedName>
</protein>
<accession>A0A8S3XKL2</accession>
<reference evidence="1" key="1">
    <citation type="submission" date="2021-04" db="EMBL/GenBank/DDBJ databases">
        <authorList>
            <person name="Tunstrom K."/>
        </authorList>
    </citation>
    <scope>NUCLEOTIDE SEQUENCE</scope>
</reference>
<proteinExistence type="predicted"/>
<name>A0A8S3XKL2_PARAO</name>
<sequence>MIRLNVSYLYGKIIRVGGGTSNMLAHLKRSHPQATVPVNPEQHAINDKEQSIPLTSNNTDQEHPRKTLMQIKLKMNMGNIKKEIDEYLTLMIATNF</sequence>
<dbReference type="Proteomes" id="UP000691718">
    <property type="component" value="Unassembled WGS sequence"/>
</dbReference>
<evidence type="ECO:0000313" key="2">
    <source>
        <dbReference type="Proteomes" id="UP000691718"/>
    </source>
</evidence>
<gene>
    <name evidence="1" type="ORF">PAPOLLO_LOCUS19432</name>
</gene>
<comment type="caution">
    <text evidence="1">The sequence shown here is derived from an EMBL/GenBank/DDBJ whole genome shotgun (WGS) entry which is preliminary data.</text>
</comment>
<dbReference type="AlphaFoldDB" id="A0A8S3XKL2"/>